<feature type="region of interest" description="Disordered" evidence="1">
    <location>
        <begin position="1"/>
        <end position="82"/>
    </location>
</feature>
<dbReference type="InterPro" id="IPR007541">
    <property type="entry name" value="Uncharacterised_BSP"/>
</dbReference>
<keyword evidence="3" id="KW-1185">Reference proteome</keyword>
<name>A0ABP0C9D5_9PEZI</name>
<dbReference type="PANTHER" id="PTHR33321">
    <property type="match status" value="1"/>
</dbReference>
<gene>
    <name evidence="2" type="ORF">SBRCBS47491_006695</name>
</gene>
<protein>
    <recommendedName>
        <fullName evidence="4">PBSP domain protein</fullName>
    </recommendedName>
</protein>
<comment type="caution">
    <text evidence="2">The sequence shown here is derived from an EMBL/GenBank/DDBJ whole genome shotgun (WGS) entry which is preliminary data.</text>
</comment>
<evidence type="ECO:0008006" key="4">
    <source>
        <dbReference type="Google" id="ProtNLM"/>
    </source>
</evidence>
<organism evidence="2 3">
    <name type="scientific">Sporothrix bragantina</name>
    <dbReference type="NCBI Taxonomy" id="671064"/>
    <lineage>
        <taxon>Eukaryota</taxon>
        <taxon>Fungi</taxon>
        <taxon>Dikarya</taxon>
        <taxon>Ascomycota</taxon>
        <taxon>Pezizomycotina</taxon>
        <taxon>Sordariomycetes</taxon>
        <taxon>Sordariomycetidae</taxon>
        <taxon>Ophiostomatales</taxon>
        <taxon>Ophiostomataceae</taxon>
        <taxon>Sporothrix</taxon>
    </lineage>
</organism>
<dbReference type="EMBL" id="CAWUHC010000068">
    <property type="protein sequence ID" value="CAK7227811.1"/>
    <property type="molecule type" value="Genomic_DNA"/>
</dbReference>
<dbReference type="Pfam" id="PF04450">
    <property type="entry name" value="BSP"/>
    <property type="match status" value="1"/>
</dbReference>
<evidence type="ECO:0000313" key="2">
    <source>
        <dbReference type="EMBL" id="CAK7227811.1"/>
    </source>
</evidence>
<accession>A0ABP0C9D5</accession>
<sequence length="322" mass="35286">MTAGRVLTHSEVQVDAANMTADSGLDRPPAAATAAPAPATSTAAPAPTPVPPSGPSDEDTRNRDPAIAQPSDRITEPPEYPQPKLRLEVRDLNHEGADVFFGKVNVAAVMQQAVGNVQRLLYGRNAWYADAATHCPPTRSVTLILRDMDGVAYTTGSELDGDHKEIHFSLRYIAGIKPRGERAAAEIAGVLTHELVHCYQWDGRGTCPGGLVEGVADWVRLRCALSPPHWKREPAAIGRWDGGYQHTAYFLDYLERRFGDGTVRRLNEKLRLDHYDGKTFWPELLGHSVDKLWEDYVDAVKNGRPEASQAGEAPKGLLLRTL</sequence>
<dbReference type="PANTHER" id="PTHR33321:SF12">
    <property type="entry name" value="PLANT BASIC SECRETORY PROTEIN (BSP) FAMILY PROTEIN"/>
    <property type="match status" value="1"/>
</dbReference>
<feature type="compositionally biased region" description="Low complexity" evidence="1">
    <location>
        <begin position="28"/>
        <end position="45"/>
    </location>
</feature>
<reference evidence="2 3" key="1">
    <citation type="submission" date="2024-01" db="EMBL/GenBank/DDBJ databases">
        <authorList>
            <person name="Allen C."/>
            <person name="Tagirdzhanova G."/>
        </authorList>
    </citation>
    <scope>NUCLEOTIDE SEQUENCE [LARGE SCALE GENOMIC DNA]</scope>
</reference>
<dbReference type="Proteomes" id="UP001642406">
    <property type="component" value="Unassembled WGS sequence"/>
</dbReference>
<evidence type="ECO:0000256" key="1">
    <source>
        <dbReference type="SAM" id="MobiDB-lite"/>
    </source>
</evidence>
<evidence type="ECO:0000313" key="3">
    <source>
        <dbReference type="Proteomes" id="UP001642406"/>
    </source>
</evidence>
<proteinExistence type="predicted"/>